<dbReference type="InterPro" id="IPR053156">
    <property type="entry name" value="T6SS_TssM-like"/>
</dbReference>
<keyword evidence="6" id="KW-1185">Reference proteome</keyword>
<dbReference type="OrthoDB" id="9758229at2"/>
<feature type="domain" description="Type VI secretion system component TssM1 N-terminal" evidence="4">
    <location>
        <begin position="208"/>
        <end position="464"/>
    </location>
</feature>
<feature type="domain" description="Type VI secretion system IcmF C-terminal" evidence="2">
    <location>
        <begin position="1078"/>
        <end position="1181"/>
    </location>
</feature>
<dbReference type="SUPFAM" id="SSF52540">
    <property type="entry name" value="P-loop containing nucleoside triphosphate hydrolases"/>
    <property type="match status" value="1"/>
</dbReference>
<dbReference type="InterPro" id="IPR027417">
    <property type="entry name" value="P-loop_NTPase"/>
</dbReference>
<keyword evidence="1" id="KW-1133">Transmembrane helix</keyword>
<dbReference type="Proteomes" id="UP000183107">
    <property type="component" value="Unassembled WGS sequence"/>
</dbReference>
<dbReference type="InterPro" id="IPR009612">
    <property type="entry name" value="IcmF-rel"/>
</dbReference>
<dbReference type="NCBIfam" id="TIGR03348">
    <property type="entry name" value="VI_IcmF"/>
    <property type="match status" value="1"/>
</dbReference>
<proteinExistence type="predicted"/>
<evidence type="ECO:0000259" key="2">
    <source>
        <dbReference type="Pfam" id="PF06744"/>
    </source>
</evidence>
<organism evidence="5 6">
    <name type="scientific">Nitrosospira briensis</name>
    <dbReference type="NCBI Taxonomy" id="35799"/>
    <lineage>
        <taxon>Bacteria</taxon>
        <taxon>Pseudomonadati</taxon>
        <taxon>Pseudomonadota</taxon>
        <taxon>Betaproteobacteria</taxon>
        <taxon>Nitrosomonadales</taxon>
        <taxon>Nitrosomonadaceae</taxon>
        <taxon>Nitrosospira</taxon>
    </lineage>
</organism>
<dbReference type="Pfam" id="PF06761">
    <property type="entry name" value="IcmF-related"/>
    <property type="match status" value="1"/>
</dbReference>
<evidence type="ECO:0000259" key="4">
    <source>
        <dbReference type="Pfam" id="PF14331"/>
    </source>
</evidence>
<dbReference type="EMBL" id="FOVJ01000004">
    <property type="protein sequence ID" value="SFN88381.1"/>
    <property type="molecule type" value="Genomic_DNA"/>
</dbReference>
<protein>
    <submittedName>
        <fullName evidence="5">Type VI secretion system protein ImpL</fullName>
    </submittedName>
</protein>
<keyword evidence="1" id="KW-0472">Membrane</keyword>
<evidence type="ECO:0000256" key="1">
    <source>
        <dbReference type="SAM" id="Phobius"/>
    </source>
</evidence>
<feature type="transmembrane region" description="Helical" evidence="1">
    <location>
        <begin position="46"/>
        <end position="67"/>
    </location>
</feature>
<dbReference type="Pfam" id="PF06744">
    <property type="entry name" value="IcmF_C"/>
    <property type="match status" value="1"/>
</dbReference>
<dbReference type="InterPro" id="IPR010623">
    <property type="entry name" value="IcmF_C"/>
</dbReference>
<feature type="transmembrane region" description="Helical" evidence="1">
    <location>
        <begin position="460"/>
        <end position="479"/>
    </location>
</feature>
<sequence length="1201" mass="133738">MKSVFKFLFNHWTMAFLGLAALSLLIWFVGPLIAVAEYRPLESDTVRMILIASVITIYIGKLIWRAIKAKNLNARLMEGLLRHPSAPPQPGDSAGAEEVALLRKRFEEAVEVLKQASLGSPAKNPLLALLTRRQYVYELPWYIFIGAPGSGKTTALVNSGLQFPFAERFGQEVIRGIGGTRNCDWWFTNEAVLLDTAGRYTTQESNRESDSAAWTGFLQLLKKYRPRRPINGVIVTVSVTDLLQQTSAQREAQASAIRKRIQELHEELNIRFPLYVLVTKADLLAGFMEFFGEYGKEERAQVWGVTFPLTEKQGPPPLESFTPEFSALEKRLNERLIGRLEQERDIEKRSLLYAFPQQFSRLKELLADFLNQVFSPSRFEQQPLLRGFYFTSGTQEGNPIDRVMGGFARALHLDRKLLPPNKPSGKSFFLTRLLKDVIFSEAGLAGTNLRWERKRAALQWGMFGIAGLITLAALAGWSVSYSNNKNYVAEVNAKIPTILEKVEELPILQSVDIVSLLPILNSVKDLTDAAPGENEDVPLSMGLGLYQGEKLAAASDNAYRKLLQDAFLPQLVLRIERLLSTGSRANLELLYEGLKAYLMLHQPEHFDPVALKVFITTDWELSLPREVTVEQRDQLEFHLDNLLAPGQLSSPIPINEQLIANVRHTVAQTPIAQRIYNRIKRLGVGSEIPEFTIAKAGGPSSPLVFTRVSGQPLTQGVPGLFSYAGYHKAFSEAAKEVTGQLADEEVWVLGLEEKDRARWINPQAEARLLNEVRRLYLEDYASIWSSFINDIRLIRAGNLQRSIEMARILSGTDSPLISLMRAIVKEVSLADVEESEKTAVDKAADKVKTARDQLGKLFGQTARKTQAATTESQLENIVDDRFKELRRMVRPDVPGQPAPIDSIPEKINELYTLLTATEAAIKGGSAPPPSDVPTKIKADAGRMPEPIRSMLITLSTGGVSQALGATRANLDQSLQTSIGEFCNKAIAGRYPFVKESARDVTQEDFARLFAPGGLLDEFFQKNLAQYVDTSTRPWSFRKVGDANMGSASGALQEFHRAQIIRDVFFRGGGRTAGMSLTFKPIEMDASITQFILDVDGQLVKYSHGPQIPMTLQWPGPRGSSQVRLQISPASASGASGQVFEGPWALFRMLDGMQILPTSQPEKFVVTFNVDGRKARFEVITSSVQNPFRLNELKQFNCPGRL</sequence>
<dbReference type="PANTHER" id="PTHR36153">
    <property type="entry name" value="INNER MEMBRANE PROTEIN-RELATED"/>
    <property type="match status" value="1"/>
</dbReference>
<dbReference type="Pfam" id="PF14331">
    <property type="entry name" value="IcmF-related_N"/>
    <property type="match status" value="1"/>
</dbReference>
<evidence type="ECO:0000259" key="3">
    <source>
        <dbReference type="Pfam" id="PF06761"/>
    </source>
</evidence>
<reference evidence="6" key="1">
    <citation type="submission" date="2016-10" db="EMBL/GenBank/DDBJ databases">
        <authorList>
            <person name="Varghese N."/>
        </authorList>
    </citation>
    <scope>NUCLEOTIDE SEQUENCE [LARGE SCALE GENOMIC DNA]</scope>
    <source>
        <strain evidence="6">Nsp8</strain>
    </source>
</reference>
<dbReference type="RefSeq" id="WP_074797130.1">
    <property type="nucleotide sequence ID" value="NZ_FOVJ01000004.1"/>
</dbReference>
<evidence type="ECO:0000313" key="5">
    <source>
        <dbReference type="EMBL" id="SFN88381.1"/>
    </source>
</evidence>
<dbReference type="InterPro" id="IPR025743">
    <property type="entry name" value="TssM1_N"/>
</dbReference>
<feature type="domain" description="IcmF-related" evidence="3">
    <location>
        <begin position="517"/>
        <end position="827"/>
    </location>
</feature>
<name>A0A1I5CP18_9PROT</name>
<dbReference type="PANTHER" id="PTHR36153:SF1">
    <property type="entry name" value="TYPE VI SECRETION SYSTEM COMPONENT TSSM1"/>
    <property type="match status" value="1"/>
</dbReference>
<evidence type="ECO:0000313" key="6">
    <source>
        <dbReference type="Proteomes" id="UP000183107"/>
    </source>
</evidence>
<dbReference type="InterPro" id="IPR017731">
    <property type="entry name" value="TssM1-like"/>
</dbReference>
<gene>
    <name evidence="5" type="ORF">SAMN05216386_2072</name>
</gene>
<accession>A0A1I5CP18</accession>
<dbReference type="AlphaFoldDB" id="A0A1I5CP18"/>
<keyword evidence="1" id="KW-0812">Transmembrane</keyword>